<dbReference type="AlphaFoldDB" id="A0A6G8Q2Q6"/>
<dbReference type="InterPro" id="IPR006312">
    <property type="entry name" value="TatA/E"/>
</dbReference>
<feature type="region of interest" description="Disordered" evidence="10">
    <location>
        <begin position="35"/>
        <end position="90"/>
    </location>
</feature>
<dbReference type="Gene3D" id="1.20.5.3310">
    <property type="match status" value="1"/>
</dbReference>
<comment type="function">
    <text evidence="9">Part of the twin-arginine translocation (Tat) system that transports large folded proteins containing a characteristic twin-arginine motif in their signal peptide across membranes. TatA could form the protein-conducting channel of the Tat system.</text>
</comment>
<dbReference type="KEGG" id="rmar:GBA65_07725"/>
<dbReference type="InterPro" id="IPR003369">
    <property type="entry name" value="TatA/B/E"/>
</dbReference>
<evidence type="ECO:0000256" key="9">
    <source>
        <dbReference type="HAMAP-Rule" id="MF_00236"/>
    </source>
</evidence>
<evidence type="ECO:0000256" key="5">
    <source>
        <dbReference type="ARBA" id="ARBA00022927"/>
    </source>
</evidence>
<keyword evidence="7 9" id="KW-0811">Translocation</keyword>
<dbReference type="PANTHER" id="PTHR42982:SF1">
    <property type="entry name" value="SEC-INDEPENDENT PROTEIN TRANSLOCASE PROTEIN TATA"/>
    <property type="match status" value="1"/>
</dbReference>
<dbReference type="Proteomes" id="UP000502706">
    <property type="component" value="Chromosome"/>
</dbReference>
<evidence type="ECO:0000256" key="3">
    <source>
        <dbReference type="ARBA" id="ARBA00022475"/>
    </source>
</evidence>
<comment type="subunit">
    <text evidence="9">The Tat system comprises two distinct complexes: a TatABC complex, containing multiple copies of TatA, TatB and TatC subunits, and a separate TatA complex, containing only TatA subunits. Substrates initially bind to the TatABC complex, which probably triggers association of the separate TatA complex to form the active translocon.</text>
</comment>
<evidence type="ECO:0000313" key="12">
    <source>
        <dbReference type="Proteomes" id="UP000502706"/>
    </source>
</evidence>
<dbReference type="GO" id="GO:0008320">
    <property type="term" value="F:protein transmembrane transporter activity"/>
    <property type="evidence" value="ECO:0007669"/>
    <property type="project" value="UniProtKB-UniRule"/>
</dbReference>
<evidence type="ECO:0000256" key="7">
    <source>
        <dbReference type="ARBA" id="ARBA00023010"/>
    </source>
</evidence>
<keyword evidence="6 9" id="KW-1133">Transmembrane helix</keyword>
<evidence type="ECO:0000313" key="11">
    <source>
        <dbReference type="EMBL" id="QIN80710.1"/>
    </source>
</evidence>
<evidence type="ECO:0000256" key="2">
    <source>
        <dbReference type="ARBA" id="ARBA00022448"/>
    </source>
</evidence>
<keyword evidence="8 9" id="KW-0472">Membrane</keyword>
<evidence type="ECO:0000256" key="8">
    <source>
        <dbReference type="ARBA" id="ARBA00023136"/>
    </source>
</evidence>
<comment type="similarity">
    <text evidence="9">Belongs to the TatA/E family.</text>
</comment>
<dbReference type="EMBL" id="CP045121">
    <property type="protein sequence ID" value="QIN80710.1"/>
    <property type="molecule type" value="Genomic_DNA"/>
</dbReference>
<comment type="subcellular location">
    <subcellularLocation>
        <location evidence="1 9">Cell membrane</location>
        <topology evidence="1 9">Single-pass membrane protein</topology>
    </subcellularLocation>
</comment>
<keyword evidence="12" id="KW-1185">Reference proteome</keyword>
<evidence type="ECO:0000256" key="6">
    <source>
        <dbReference type="ARBA" id="ARBA00022989"/>
    </source>
</evidence>
<dbReference type="HAMAP" id="MF_00236">
    <property type="entry name" value="TatA_E"/>
    <property type="match status" value="1"/>
</dbReference>
<keyword evidence="5 9" id="KW-0653">Protein transport</keyword>
<accession>A0A6G8Q2Q6</accession>
<dbReference type="GO" id="GO:0043953">
    <property type="term" value="P:protein transport by the Tat complex"/>
    <property type="evidence" value="ECO:0007669"/>
    <property type="project" value="UniProtKB-UniRule"/>
</dbReference>
<organism evidence="11 12">
    <name type="scientific">Rubrobacter marinus</name>
    <dbReference type="NCBI Taxonomy" id="2653852"/>
    <lineage>
        <taxon>Bacteria</taxon>
        <taxon>Bacillati</taxon>
        <taxon>Actinomycetota</taxon>
        <taxon>Rubrobacteria</taxon>
        <taxon>Rubrobacterales</taxon>
        <taxon>Rubrobacteraceae</taxon>
        <taxon>Rubrobacter</taxon>
    </lineage>
</organism>
<evidence type="ECO:0000256" key="4">
    <source>
        <dbReference type="ARBA" id="ARBA00022692"/>
    </source>
</evidence>
<keyword evidence="2 9" id="KW-0813">Transport</keyword>
<keyword evidence="3 9" id="KW-1003">Cell membrane</keyword>
<dbReference type="Pfam" id="PF02416">
    <property type="entry name" value="TatA_B_E"/>
    <property type="match status" value="1"/>
</dbReference>
<evidence type="ECO:0000256" key="1">
    <source>
        <dbReference type="ARBA" id="ARBA00004162"/>
    </source>
</evidence>
<dbReference type="PANTHER" id="PTHR42982">
    <property type="entry name" value="SEC-INDEPENDENT PROTEIN TRANSLOCASE PROTEIN TATA"/>
    <property type="match status" value="1"/>
</dbReference>
<feature type="compositionally biased region" description="Basic and acidic residues" evidence="10">
    <location>
        <begin position="37"/>
        <end position="59"/>
    </location>
</feature>
<keyword evidence="4 9" id="KW-0812">Transmembrane</keyword>
<protein>
    <recommendedName>
        <fullName evidence="9">Sec-independent protein translocase protein TatA</fullName>
    </recommendedName>
</protein>
<name>A0A6G8Q2Q6_9ACTN</name>
<reference evidence="11 12" key="1">
    <citation type="submission" date="2019-10" db="EMBL/GenBank/DDBJ databases">
        <title>Rubrobacter sp nov SCSIO 52915 isolated from a deep-sea sediment in the South China Sea.</title>
        <authorList>
            <person name="Chen R.W."/>
        </authorList>
    </citation>
    <scope>NUCLEOTIDE SEQUENCE [LARGE SCALE GENOMIC DNA]</scope>
    <source>
        <strain evidence="11 12">SCSIO 52915</strain>
    </source>
</reference>
<dbReference type="GO" id="GO:0033281">
    <property type="term" value="C:TAT protein transport complex"/>
    <property type="evidence" value="ECO:0007669"/>
    <property type="project" value="UniProtKB-UniRule"/>
</dbReference>
<gene>
    <name evidence="9 11" type="primary">tatA</name>
    <name evidence="11" type="ORF">GBA65_07725</name>
</gene>
<evidence type="ECO:0000256" key="10">
    <source>
        <dbReference type="SAM" id="MobiDB-lite"/>
    </source>
</evidence>
<dbReference type="NCBIfam" id="TIGR01411">
    <property type="entry name" value="tatAE"/>
    <property type="match status" value="1"/>
</dbReference>
<proteinExistence type="inferred from homology"/>
<sequence>MPNLGPTELLIILTIVLLLFGTRRVPDLARSLGTGVRELHKGLQEDHGGQKERPGRRELEEDDAPPAKTPREAGPPAARRKDGRPHSPTS</sequence>